<dbReference type="SUPFAM" id="SSF53383">
    <property type="entry name" value="PLP-dependent transferases"/>
    <property type="match status" value="1"/>
</dbReference>
<keyword evidence="4" id="KW-0238">DNA-binding</keyword>
<dbReference type="EMBL" id="CP120863">
    <property type="protein sequence ID" value="WFE91630.1"/>
    <property type="molecule type" value="Genomic_DNA"/>
</dbReference>
<feature type="region of interest" description="Disordered" evidence="6">
    <location>
        <begin position="89"/>
        <end position="108"/>
    </location>
</feature>
<gene>
    <name evidence="8" type="ORF">K1718_09800</name>
</gene>
<feature type="domain" description="HTH gntR-type" evidence="7">
    <location>
        <begin position="19"/>
        <end position="87"/>
    </location>
</feature>
<reference evidence="8 9" key="1">
    <citation type="submission" date="2023-03" db="EMBL/GenBank/DDBJ databases">
        <title>Roseibium porphyridii sp. nov. and Roseibium rhodosorbium sp. nov. isolated from marine algae, Porphyridium cruentum and Rhodosorus marinus, respectively.</title>
        <authorList>
            <person name="Lee M.W."/>
            <person name="Choi B.J."/>
            <person name="Lee J.K."/>
            <person name="Choi D.G."/>
            <person name="Baek J.H."/>
            <person name="Bayburt H."/>
            <person name="Kim J.M."/>
            <person name="Han D.M."/>
            <person name="Kim K.H."/>
            <person name="Jeon C.O."/>
        </authorList>
    </citation>
    <scope>NUCLEOTIDE SEQUENCE [LARGE SCALE GENOMIC DNA]</scope>
    <source>
        <strain evidence="8 9">KMA01</strain>
    </source>
</reference>
<protein>
    <submittedName>
        <fullName evidence="8">PLP-dependent aminotransferase family protein</fullName>
    </submittedName>
</protein>
<dbReference type="InterPro" id="IPR015421">
    <property type="entry name" value="PyrdxlP-dep_Trfase_major"/>
</dbReference>
<evidence type="ECO:0000259" key="7">
    <source>
        <dbReference type="PROSITE" id="PS50949"/>
    </source>
</evidence>
<dbReference type="Gene3D" id="1.10.10.10">
    <property type="entry name" value="Winged helix-like DNA-binding domain superfamily/Winged helix DNA-binding domain"/>
    <property type="match status" value="1"/>
</dbReference>
<dbReference type="InterPro" id="IPR051446">
    <property type="entry name" value="HTH_trans_reg/aminotransferase"/>
</dbReference>
<accession>A0ABY8F806</accession>
<dbReference type="PROSITE" id="PS50949">
    <property type="entry name" value="HTH_GNTR"/>
    <property type="match status" value="1"/>
</dbReference>
<evidence type="ECO:0000256" key="5">
    <source>
        <dbReference type="ARBA" id="ARBA00023163"/>
    </source>
</evidence>
<dbReference type="InterPro" id="IPR036390">
    <property type="entry name" value="WH_DNA-bd_sf"/>
</dbReference>
<dbReference type="InterPro" id="IPR004839">
    <property type="entry name" value="Aminotransferase_I/II_large"/>
</dbReference>
<evidence type="ECO:0000313" key="8">
    <source>
        <dbReference type="EMBL" id="WFE91630.1"/>
    </source>
</evidence>
<dbReference type="RefSeq" id="WP_265684191.1">
    <property type="nucleotide sequence ID" value="NZ_CP120863.1"/>
</dbReference>
<dbReference type="GO" id="GO:0008483">
    <property type="term" value="F:transaminase activity"/>
    <property type="evidence" value="ECO:0007669"/>
    <property type="project" value="UniProtKB-KW"/>
</dbReference>
<keyword evidence="5" id="KW-0804">Transcription</keyword>
<evidence type="ECO:0000313" key="9">
    <source>
        <dbReference type="Proteomes" id="UP001209803"/>
    </source>
</evidence>
<dbReference type="SUPFAM" id="SSF46785">
    <property type="entry name" value="Winged helix' DNA-binding domain"/>
    <property type="match status" value="1"/>
</dbReference>
<evidence type="ECO:0000256" key="6">
    <source>
        <dbReference type="SAM" id="MobiDB-lite"/>
    </source>
</evidence>
<evidence type="ECO:0000256" key="3">
    <source>
        <dbReference type="ARBA" id="ARBA00023015"/>
    </source>
</evidence>
<keyword evidence="9" id="KW-1185">Reference proteome</keyword>
<dbReference type="InterPro" id="IPR000524">
    <property type="entry name" value="Tscrpt_reg_HTH_GntR"/>
</dbReference>
<dbReference type="Gene3D" id="3.40.640.10">
    <property type="entry name" value="Type I PLP-dependent aspartate aminotransferase-like (Major domain)"/>
    <property type="match status" value="1"/>
</dbReference>
<keyword evidence="3" id="KW-0805">Transcription regulation</keyword>
<dbReference type="InterPro" id="IPR036388">
    <property type="entry name" value="WH-like_DNA-bd_sf"/>
</dbReference>
<dbReference type="PRINTS" id="PR00035">
    <property type="entry name" value="HTHGNTR"/>
</dbReference>
<dbReference type="Pfam" id="PF00392">
    <property type="entry name" value="GntR"/>
    <property type="match status" value="1"/>
</dbReference>
<comment type="similarity">
    <text evidence="1">In the C-terminal section; belongs to the class-I pyridoxal-phosphate-dependent aminotransferase family.</text>
</comment>
<dbReference type="CDD" id="cd07377">
    <property type="entry name" value="WHTH_GntR"/>
    <property type="match status" value="1"/>
</dbReference>
<evidence type="ECO:0000256" key="1">
    <source>
        <dbReference type="ARBA" id="ARBA00005384"/>
    </source>
</evidence>
<dbReference type="Proteomes" id="UP001209803">
    <property type="component" value="Chromosome"/>
</dbReference>
<sequence>MTEPVLPEGILTLKRRSDVPLAEQIYRSIRKAVQSGLLHSGSALPSTRRLAASLQVGRNTVNTAYELLRAEGITRVKSGAAPRIASVMRLEGSSSSSEPGATSPRLSGRGELMAANIRGNGWAFRHGALQPGTPALDCFPYEEWARSLRRAARLERSPDLQYRNFSGLPALKKRLARYLATERGVRAEPEQVLITSSMQACLSLLSLALADPGDEAWLEEPGYLGARTAFHVAGLKVRPLPVDEEGADPGKLAQLEKPPRLIYVTPSHQYPLGTRMPLARRLALLDAAREAGAAILEDDYDSEFLFSGRPVAALQGLAGEGQVIYLGTFSKSLMPGLRIAYCVVPQGLVASLEQFMRNMGCAANVQAQAALEHFMDCGAYQKHLKQIRRIYEARGIALVETLQARLGNRVDVKLPTGNVQVALLFREPIDDVSLAVAMQSKGFAVSPMSNCYLGRDAKAGLIIGFAGAQEKEMVAGIDTLSSLLENGDFST</sequence>
<name>A0ABY8F806_9HYPH</name>
<dbReference type="SMART" id="SM00345">
    <property type="entry name" value="HTH_GNTR"/>
    <property type="match status" value="1"/>
</dbReference>
<keyword evidence="8" id="KW-0808">Transferase</keyword>
<keyword evidence="2" id="KW-0663">Pyridoxal phosphate</keyword>
<dbReference type="PANTHER" id="PTHR46577">
    <property type="entry name" value="HTH-TYPE TRANSCRIPTIONAL REGULATORY PROTEIN GABR"/>
    <property type="match status" value="1"/>
</dbReference>
<dbReference type="InterPro" id="IPR015424">
    <property type="entry name" value="PyrdxlP-dep_Trfase"/>
</dbReference>
<dbReference type="Pfam" id="PF00155">
    <property type="entry name" value="Aminotran_1_2"/>
    <property type="match status" value="1"/>
</dbReference>
<dbReference type="CDD" id="cd00609">
    <property type="entry name" value="AAT_like"/>
    <property type="match status" value="1"/>
</dbReference>
<dbReference type="PANTHER" id="PTHR46577:SF1">
    <property type="entry name" value="HTH-TYPE TRANSCRIPTIONAL REGULATORY PROTEIN GABR"/>
    <property type="match status" value="1"/>
</dbReference>
<keyword evidence="8" id="KW-0032">Aminotransferase</keyword>
<proteinExistence type="inferred from homology"/>
<evidence type="ECO:0000256" key="2">
    <source>
        <dbReference type="ARBA" id="ARBA00022898"/>
    </source>
</evidence>
<organism evidence="8 9">
    <name type="scientific">Roseibium porphyridii</name>
    <dbReference type="NCBI Taxonomy" id="2866279"/>
    <lineage>
        <taxon>Bacteria</taxon>
        <taxon>Pseudomonadati</taxon>
        <taxon>Pseudomonadota</taxon>
        <taxon>Alphaproteobacteria</taxon>
        <taxon>Hyphomicrobiales</taxon>
        <taxon>Stappiaceae</taxon>
        <taxon>Roseibium</taxon>
    </lineage>
</organism>
<evidence type="ECO:0000256" key="4">
    <source>
        <dbReference type="ARBA" id="ARBA00023125"/>
    </source>
</evidence>